<name>A0ABT5P0S9_9PSED</name>
<dbReference type="InterPro" id="IPR010131">
    <property type="entry name" value="MdtP/NodT-like"/>
</dbReference>
<dbReference type="RefSeq" id="WP_273913969.1">
    <property type="nucleotide sequence ID" value="NZ_JAMDGX010000123.1"/>
</dbReference>
<keyword evidence="8" id="KW-0449">Lipoprotein</keyword>
<proteinExistence type="inferred from homology"/>
<comment type="subcellular location">
    <subcellularLocation>
        <location evidence="1">Cell outer membrane</location>
    </subcellularLocation>
</comment>
<keyword evidence="4" id="KW-0812">Transmembrane</keyword>
<dbReference type="PANTHER" id="PTHR30203:SF24">
    <property type="entry name" value="BLR4935 PROTEIN"/>
    <property type="match status" value="1"/>
</dbReference>
<evidence type="ECO:0000313" key="11">
    <source>
        <dbReference type="EMBL" id="MDD0994061.1"/>
    </source>
</evidence>
<comment type="similarity">
    <text evidence="2">Belongs to the outer membrane factor (OMF) (TC 1.B.17) family.</text>
</comment>
<gene>
    <name evidence="11" type="ORF">M5G11_26430</name>
</gene>
<dbReference type="SUPFAM" id="SSF56954">
    <property type="entry name" value="Outer membrane efflux proteins (OEP)"/>
    <property type="match status" value="1"/>
</dbReference>
<keyword evidence="7" id="KW-0998">Cell outer membrane</keyword>
<feature type="signal peptide" evidence="10">
    <location>
        <begin position="1"/>
        <end position="27"/>
    </location>
</feature>
<evidence type="ECO:0000256" key="3">
    <source>
        <dbReference type="ARBA" id="ARBA00022452"/>
    </source>
</evidence>
<dbReference type="Gene3D" id="1.20.1600.10">
    <property type="entry name" value="Outer membrane efflux proteins (OEP)"/>
    <property type="match status" value="1"/>
</dbReference>
<protein>
    <submittedName>
        <fullName evidence="11">TolC family protein</fullName>
    </submittedName>
</protein>
<keyword evidence="5" id="KW-0472">Membrane</keyword>
<evidence type="ECO:0000256" key="9">
    <source>
        <dbReference type="SAM" id="Coils"/>
    </source>
</evidence>
<evidence type="ECO:0000313" key="12">
    <source>
        <dbReference type="Proteomes" id="UP001148203"/>
    </source>
</evidence>
<evidence type="ECO:0000256" key="8">
    <source>
        <dbReference type="ARBA" id="ARBA00023288"/>
    </source>
</evidence>
<keyword evidence="12" id="KW-1185">Reference proteome</keyword>
<dbReference type="Pfam" id="PF02321">
    <property type="entry name" value="OEP"/>
    <property type="match status" value="1"/>
</dbReference>
<keyword evidence="6" id="KW-0564">Palmitate</keyword>
<dbReference type="PANTHER" id="PTHR30203">
    <property type="entry name" value="OUTER MEMBRANE CATION EFFLUX PROTEIN"/>
    <property type="match status" value="1"/>
</dbReference>
<feature type="coiled-coil region" evidence="9">
    <location>
        <begin position="310"/>
        <end position="352"/>
    </location>
</feature>
<feature type="chain" id="PRO_5046782842" evidence="10">
    <location>
        <begin position="28"/>
        <end position="418"/>
    </location>
</feature>
<evidence type="ECO:0000256" key="7">
    <source>
        <dbReference type="ARBA" id="ARBA00023237"/>
    </source>
</evidence>
<evidence type="ECO:0000256" key="6">
    <source>
        <dbReference type="ARBA" id="ARBA00023139"/>
    </source>
</evidence>
<dbReference type="Proteomes" id="UP001148203">
    <property type="component" value="Unassembled WGS sequence"/>
</dbReference>
<evidence type="ECO:0000256" key="10">
    <source>
        <dbReference type="SAM" id="SignalP"/>
    </source>
</evidence>
<evidence type="ECO:0000256" key="4">
    <source>
        <dbReference type="ARBA" id="ARBA00022692"/>
    </source>
</evidence>
<dbReference type="InterPro" id="IPR003423">
    <property type="entry name" value="OMP_efflux"/>
</dbReference>
<evidence type="ECO:0000256" key="2">
    <source>
        <dbReference type="ARBA" id="ARBA00007613"/>
    </source>
</evidence>
<evidence type="ECO:0000256" key="5">
    <source>
        <dbReference type="ARBA" id="ARBA00023136"/>
    </source>
</evidence>
<keyword evidence="9" id="KW-0175">Coiled coil</keyword>
<sequence>MNAMCYRTGWPRVAALAAGLWAMPSLAAPLTLDEALRLAEDTAPSLQAQAAKLQAANLAAVPAGELPDPKLLLGLQNYPIGGADRWQLDEDFMTMQMVGVKQEMPNRDKRRARVEVAEAGVERAAAESRIERLNVRLATALAWIRRYAVERKDALFQDFYRENRLLAESVRAQIAGGRAQPADAVTPKQEAAQLAEQQDDLVRQRAQAQAALKRWIGPAGNQTPVGNFPQWPIALAGDGHTLQHHPQLAAFAPLTREAEAKVREAQAQKQSDWSWELDYQRRGRQFGDMISVQFTFDLPLFPDNRQNPRIAAQRAELERLDAEREAMTREHAERLESELAEYQRLNRAVSRSQDSLLPLAREKADLSMASYRAGKGDLGDVIVARQQLVEARLKHVDYEEQRALTRARLYFAYGEGKP</sequence>
<dbReference type="EMBL" id="JAMDGY010000121">
    <property type="protein sequence ID" value="MDD0994061.1"/>
    <property type="molecule type" value="Genomic_DNA"/>
</dbReference>
<evidence type="ECO:0000256" key="1">
    <source>
        <dbReference type="ARBA" id="ARBA00004442"/>
    </source>
</evidence>
<organism evidence="11 12">
    <name type="scientific">Pseudomonas fontis</name>
    <dbReference type="NCBI Taxonomy" id="2942633"/>
    <lineage>
        <taxon>Bacteria</taxon>
        <taxon>Pseudomonadati</taxon>
        <taxon>Pseudomonadota</taxon>
        <taxon>Gammaproteobacteria</taxon>
        <taxon>Pseudomonadales</taxon>
        <taxon>Pseudomonadaceae</taxon>
        <taxon>Pseudomonas</taxon>
    </lineage>
</organism>
<comment type="caution">
    <text evidence="11">The sequence shown here is derived from an EMBL/GenBank/DDBJ whole genome shotgun (WGS) entry which is preliminary data.</text>
</comment>
<accession>A0ABT5P0S9</accession>
<reference evidence="11 12" key="1">
    <citation type="submission" date="2022-05" db="EMBL/GenBank/DDBJ databases">
        <title>Novel Pseudomonas spp. Isolated from a Rainbow Trout Aquaculture Facility.</title>
        <authorList>
            <person name="Testerman T."/>
            <person name="Graf J."/>
        </authorList>
    </citation>
    <scope>NUCLEOTIDE SEQUENCE [LARGE SCALE GENOMIC DNA]</scope>
    <source>
        <strain evidence="11 12">ID681</strain>
    </source>
</reference>
<keyword evidence="3" id="KW-1134">Transmembrane beta strand</keyword>
<keyword evidence="10" id="KW-0732">Signal</keyword>